<evidence type="ECO:0000313" key="6">
    <source>
        <dbReference type="EMBL" id="CAH1225565.1"/>
    </source>
</evidence>
<keyword evidence="4" id="KW-0472">Membrane</keyword>
<name>A0ABM9CXR4_9BACL</name>
<dbReference type="InterPro" id="IPR020449">
    <property type="entry name" value="Tscrpt_reg_AraC-type_HTH"/>
</dbReference>
<evidence type="ECO:0000313" key="7">
    <source>
        <dbReference type="Proteomes" id="UP000838821"/>
    </source>
</evidence>
<reference evidence="6" key="1">
    <citation type="submission" date="2022-01" db="EMBL/GenBank/DDBJ databases">
        <authorList>
            <person name="Criscuolo A."/>
        </authorList>
    </citation>
    <scope>NUCLEOTIDE SEQUENCE</scope>
    <source>
        <strain evidence="6">CIP111891</strain>
    </source>
</reference>
<feature type="transmembrane region" description="Helical" evidence="4">
    <location>
        <begin position="12"/>
        <end position="35"/>
    </location>
</feature>
<comment type="caution">
    <text evidence="6">The sequence shown here is derived from an EMBL/GenBank/DDBJ whole genome shotgun (WGS) entry which is preliminary data.</text>
</comment>
<evidence type="ECO:0000256" key="2">
    <source>
        <dbReference type="ARBA" id="ARBA00023125"/>
    </source>
</evidence>
<dbReference type="EMBL" id="CAKMMW010000025">
    <property type="protein sequence ID" value="CAH1225565.1"/>
    <property type="molecule type" value="Genomic_DNA"/>
</dbReference>
<dbReference type="Pfam" id="PF12833">
    <property type="entry name" value="HTH_18"/>
    <property type="match status" value="1"/>
</dbReference>
<keyword evidence="4" id="KW-1133">Transmembrane helix</keyword>
<evidence type="ECO:0000256" key="4">
    <source>
        <dbReference type="SAM" id="Phobius"/>
    </source>
</evidence>
<dbReference type="PROSITE" id="PS01124">
    <property type="entry name" value="HTH_ARAC_FAMILY_2"/>
    <property type="match status" value="1"/>
</dbReference>
<feature type="transmembrane region" description="Helical" evidence="4">
    <location>
        <begin position="56"/>
        <end position="78"/>
    </location>
</feature>
<evidence type="ECO:0000256" key="3">
    <source>
        <dbReference type="ARBA" id="ARBA00023163"/>
    </source>
</evidence>
<feature type="transmembrane region" description="Helical" evidence="4">
    <location>
        <begin position="321"/>
        <end position="344"/>
    </location>
</feature>
<evidence type="ECO:0000259" key="5">
    <source>
        <dbReference type="PROSITE" id="PS01124"/>
    </source>
</evidence>
<protein>
    <submittedName>
        <fullName evidence="6">HTH-type transcriptional activator RhaS</fullName>
    </submittedName>
</protein>
<keyword evidence="1" id="KW-0805">Transcription regulation</keyword>
<organism evidence="6 7">
    <name type="scientific">Paenibacillus allorhizoplanae</name>
    <dbReference type="NCBI Taxonomy" id="2905648"/>
    <lineage>
        <taxon>Bacteria</taxon>
        <taxon>Bacillati</taxon>
        <taxon>Bacillota</taxon>
        <taxon>Bacilli</taxon>
        <taxon>Bacillales</taxon>
        <taxon>Paenibacillaceae</taxon>
        <taxon>Paenibacillus</taxon>
    </lineage>
</organism>
<feature type="domain" description="HTH araC/xylS-type" evidence="5">
    <location>
        <begin position="698"/>
        <end position="796"/>
    </location>
</feature>
<dbReference type="PANTHER" id="PTHR43280:SF2">
    <property type="entry name" value="HTH-TYPE TRANSCRIPTIONAL REGULATOR EXSA"/>
    <property type="match status" value="1"/>
</dbReference>
<keyword evidence="7" id="KW-1185">Reference proteome</keyword>
<dbReference type="PRINTS" id="PR00032">
    <property type="entry name" value="HTHARAC"/>
</dbReference>
<dbReference type="PANTHER" id="PTHR43280">
    <property type="entry name" value="ARAC-FAMILY TRANSCRIPTIONAL REGULATOR"/>
    <property type="match status" value="1"/>
</dbReference>
<keyword evidence="2" id="KW-0238">DNA-binding</keyword>
<dbReference type="InterPro" id="IPR018062">
    <property type="entry name" value="HTH_AraC-typ_CS"/>
</dbReference>
<dbReference type="Proteomes" id="UP000838821">
    <property type="component" value="Unassembled WGS sequence"/>
</dbReference>
<proteinExistence type="predicted"/>
<keyword evidence="3" id="KW-0804">Transcription</keyword>
<dbReference type="SUPFAM" id="SSF46689">
    <property type="entry name" value="Homeodomain-like"/>
    <property type="match status" value="2"/>
</dbReference>
<keyword evidence="4" id="KW-0812">Transmembrane</keyword>
<gene>
    <name evidence="6" type="primary">rhaS_33</name>
    <name evidence="6" type="ORF">PAECIP111891_05828</name>
</gene>
<evidence type="ECO:0000256" key="1">
    <source>
        <dbReference type="ARBA" id="ARBA00023015"/>
    </source>
</evidence>
<accession>A0ABM9CXR4</accession>
<dbReference type="PROSITE" id="PS00041">
    <property type="entry name" value="HTH_ARAC_FAMILY_1"/>
    <property type="match status" value="1"/>
</dbReference>
<dbReference type="SMART" id="SM00342">
    <property type="entry name" value="HTH_ARAC"/>
    <property type="match status" value="1"/>
</dbReference>
<dbReference type="InterPro" id="IPR018060">
    <property type="entry name" value="HTH_AraC"/>
</dbReference>
<dbReference type="Gene3D" id="1.10.10.60">
    <property type="entry name" value="Homeodomain-like"/>
    <property type="match status" value="2"/>
</dbReference>
<sequence length="811" mass="92821">MLYSCFLTLHELVLSLGFILMYGKVNLDSIVTYLGKGAGLVKAFIQILFSDKFRSLFYRLSAALILLMLLIVVAIYLFSNGYNNLIQKTQLEKLSARPESLFKNYYDTLFQDINNRTIQLSNNTKLIRAINSIDPESTGALQNILHESTDFCCIQYLEIYTKNGAIRYIHGEIKDIPLLSDAEWQSETDKVKGSSNGEVARTAVDGSIPSIVMLRGIPNIAVQPLGFIKVMLNSQSLFINPYHIKGNERMWAVSPDKQMFDLKTGNSDTIPIADKLVPKLQYTYFQGLLDDKSYFFYYSPAGIPGWNYLYAVESSALSGSLYVRLAIITALALLFLLLITYMFLMIRNIFSKLHTIQEVVGADGAEEGSTGSNASLNVLVNSIAALKEHRENIEFMYRKNIPILKQALCYRLLHQDQGEWSEIQEQMDQIGIEFPTPTFAIILFRIDRYFDFLQNYSRSDQSLFRFFIYKMAEELGEQSFKVLLWNSESQDIVMLCNTKTPISEEEFKAKLEAVTDTILVHVHQYLKITVTAAISRPVLNIRHIPDSWSLLTGCIERKWYNGGTHVLKEWEMAGEAPVMFGFLESARKRKAQLLLAVKSGNLQLIHIEMGTMQSFLESLEVYPMMVIQQILHDLFMSVIFTILEMGVKLQVESVFMEMHLEMQRRESIREAIDWFRKRLDGWIEGAEKQRSEGTNLIPHILEYIHANYNREISLGGIADELGLDIAYLSRQFKKGTGKNFMDYLINLRIERAKQMLLSLSGTVQQVAENVGYVNTQSFIRIFKKHVGATPGQYREMQSVEQEKRLDASKLY</sequence>
<dbReference type="InterPro" id="IPR009057">
    <property type="entry name" value="Homeodomain-like_sf"/>
</dbReference>